<protein>
    <recommendedName>
        <fullName evidence="5">DUF4333 domain-containing protein</fullName>
    </recommendedName>
</protein>
<evidence type="ECO:0000256" key="2">
    <source>
        <dbReference type="SAM" id="Phobius"/>
    </source>
</evidence>
<evidence type="ECO:0000313" key="3">
    <source>
        <dbReference type="EMBL" id="MBP2418103.1"/>
    </source>
</evidence>
<dbReference type="Proteomes" id="UP000758168">
    <property type="component" value="Unassembled WGS sequence"/>
</dbReference>
<keyword evidence="2" id="KW-0812">Transmembrane</keyword>
<proteinExistence type="predicted"/>
<keyword evidence="4" id="KW-1185">Reference proteome</keyword>
<evidence type="ECO:0000313" key="4">
    <source>
        <dbReference type="Proteomes" id="UP000758168"/>
    </source>
</evidence>
<keyword evidence="2" id="KW-1133">Transmembrane helix</keyword>
<dbReference type="RefSeq" id="WP_210057341.1">
    <property type="nucleotide sequence ID" value="NZ_BAAAMH010000010.1"/>
</dbReference>
<evidence type="ECO:0000256" key="1">
    <source>
        <dbReference type="SAM" id="MobiDB-lite"/>
    </source>
</evidence>
<sequence>MSTTSPSFSPAPPPGAGWAAAPPHVPLPPPGTPAFPPAPVPPRTSGLAVVAVVLASLAMVGTVVSALWFGGSGIEGSSEDGYWGPLTGQIAVDDGRVAGVDLAAAVRSHVESDGGQVGRMSCPDTAGVGQNVTTVCHGQVDDAEWAMVVFFEDTGGNFTILPV</sequence>
<keyword evidence="2" id="KW-0472">Membrane</keyword>
<gene>
    <name evidence="3" type="ORF">JOF54_003025</name>
</gene>
<name>A0ABS4ZAL7_9ACTN</name>
<accession>A0ABS4ZAL7</accession>
<feature type="transmembrane region" description="Helical" evidence="2">
    <location>
        <begin position="46"/>
        <end position="69"/>
    </location>
</feature>
<reference evidence="3 4" key="1">
    <citation type="submission" date="2021-03" db="EMBL/GenBank/DDBJ databases">
        <title>Sequencing the genomes of 1000 actinobacteria strains.</title>
        <authorList>
            <person name="Klenk H.-P."/>
        </authorList>
    </citation>
    <scope>NUCLEOTIDE SEQUENCE [LARGE SCALE GENOMIC DNA]</scope>
    <source>
        <strain evidence="3 4">DSM 12936</strain>
    </source>
</reference>
<feature type="region of interest" description="Disordered" evidence="1">
    <location>
        <begin position="1"/>
        <end position="25"/>
    </location>
</feature>
<organism evidence="3 4">
    <name type="scientific">Microlunatus capsulatus</name>
    <dbReference type="NCBI Taxonomy" id="99117"/>
    <lineage>
        <taxon>Bacteria</taxon>
        <taxon>Bacillati</taxon>
        <taxon>Actinomycetota</taxon>
        <taxon>Actinomycetes</taxon>
        <taxon>Propionibacteriales</taxon>
        <taxon>Propionibacteriaceae</taxon>
        <taxon>Microlunatus</taxon>
    </lineage>
</organism>
<comment type="caution">
    <text evidence="3">The sequence shown here is derived from an EMBL/GenBank/DDBJ whole genome shotgun (WGS) entry which is preliminary data.</text>
</comment>
<evidence type="ECO:0008006" key="5">
    <source>
        <dbReference type="Google" id="ProtNLM"/>
    </source>
</evidence>
<dbReference type="EMBL" id="JAGIOB010000001">
    <property type="protein sequence ID" value="MBP2418103.1"/>
    <property type="molecule type" value="Genomic_DNA"/>
</dbReference>